<evidence type="ECO:0000313" key="1">
    <source>
        <dbReference type="EMBL" id="BBH51608.1"/>
    </source>
</evidence>
<protein>
    <submittedName>
        <fullName evidence="1">Uncharacterized protein</fullName>
    </submittedName>
</protein>
<accession>A0A4P2VH83</accession>
<gene>
    <name evidence="1" type="ORF">JCM31447_00230</name>
</gene>
<dbReference type="EMBL" id="AP019368">
    <property type="protein sequence ID" value="BBH51608.1"/>
    <property type="molecule type" value="Genomic_DNA"/>
</dbReference>
<name>A0A4P2VH83_FLUSA</name>
<dbReference type="KEGG" id="sbf:JCM31447_00230"/>
<dbReference type="RefSeq" id="WP_130605323.1">
    <property type="nucleotide sequence ID" value="NZ_AP019368.1"/>
</dbReference>
<proteinExistence type="predicted"/>
<keyword evidence="2" id="KW-1185">Reference proteome</keyword>
<dbReference type="Proteomes" id="UP000291236">
    <property type="component" value="Chromosome"/>
</dbReference>
<reference evidence="1 2" key="1">
    <citation type="submission" date="2018-12" db="EMBL/GenBank/DDBJ databases">
        <title>Rubrispira sanarue gen. nov., sp., nov., a member of the order Silvanigrellales, isolated from a brackish lake in Hamamatsu Japan.</title>
        <authorList>
            <person name="Maejima Y."/>
            <person name="Iino T."/>
            <person name="Muraguchi Y."/>
            <person name="Fukuda K."/>
            <person name="Nojiri H."/>
            <person name="Ohkuma M."/>
            <person name="Moriuchi R."/>
            <person name="Dohra H."/>
            <person name="Kimbara K."/>
            <person name="Shintani M."/>
        </authorList>
    </citation>
    <scope>NUCLEOTIDE SEQUENCE [LARGE SCALE GENOMIC DNA]</scope>
    <source>
        <strain evidence="1 2">RF1110005</strain>
    </source>
</reference>
<evidence type="ECO:0000313" key="2">
    <source>
        <dbReference type="Proteomes" id="UP000291236"/>
    </source>
</evidence>
<dbReference type="AlphaFoldDB" id="A0A4P2VH83"/>
<organism evidence="1 2">
    <name type="scientific">Fluviispira sanaruensis</name>
    <dbReference type="NCBI Taxonomy" id="2493639"/>
    <lineage>
        <taxon>Bacteria</taxon>
        <taxon>Pseudomonadati</taxon>
        <taxon>Bdellovibrionota</taxon>
        <taxon>Oligoflexia</taxon>
        <taxon>Silvanigrellales</taxon>
        <taxon>Silvanigrellaceae</taxon>
        <taxon>Fluviispira</taxon>
    </lineage>
</organism>
<dbReference type="OrthoDB" id="5292990at2"/>
<sequence>MDVQLKDGIYHISGDITETCDLSGFGLPSGNVHFDLGNIRTINSCGVREWITWIQKLKINPIYSNCPQSVVMQFNMVKEFLSNNSRVESFQIPAYCENCGEQKVYLMRSGKEFHPGKKLEYDLKKCEKEGCSIESDVDFESYFYFIESLKS</sequence>